<dbReference type="RefSeq" id="WP_150512378.1">
    <property type="nucleotide sequence ID" value="NZ_BMSQ01000005.1"/>
</dbReference>
<dbReference type="SUPFAM" id="SSF52540">
    <property type="entry name" value="P-loop containing nucleoside triphosphate hydrolases"/>
    <property type="match status" value="1"/>
</dbReference>
<evidence type="ECO:0000313" key="4">
    <source>
        <dbReference type="EMBL" id="MBB5103516.1"/>
    </source>
</evidence>
<dbReference type="PROSITE" id="PS50837">
    <property type="entry name" value="NACHT"/>
    <property type="match status" value="1"/>
</dbReference>
<dbReference type="Pfam" id="PF22733">
    <property type="entry name" value="NNH1"/>
    <property type="match status" value="1"/>
</dbReference>
<keyword evidence="1" id="KW-0547">Nucleotide-binding</keyword>
<evidence type="ECO:0000256" key="1">
    <source>
        <dbReference type="ARBA" id="ARBA00022741"/>
    </source>
</evidence>
<dbReference type="OrthoDB" id="135105at2"/>
<dbReference type="CDD" id="cd01120">
    <property type="entry name" value="RecA-like_superfamily"/>
    <property type="match status" value="1"/>
</dbReference>
<evidence type="ECO:0000259" key="3">
    <source>
        <dbReference type="PROSITE" id="PS50837"/>
    </source>
</evidence>
<dbReference type="InterPro" id="IPR032675">
    <property type="entry name" value="LRR_dom_sf"/>
</dbReference>
<evidence type="ECO:0000313" key="6">
    <source>
        <dbReference type="Proteomes" id="UP000326505"/>
    </source>
</evidence>
<dbReference type="KEGG" id="sspb:CP982_23805"/>
<reference evidence="5 6" key="1">
    <citation type="submission" date="2017-09" db="EMBL/GenBank/DDBJ databases">
        <authorList>
            <person name="Lee N."/>
            <person name="Cho B.-K."/>
        </authorList>
    </citation>
    <scope>NUCLEOTIDE SEQUENCE [LARGE SCALE GENOMIC DNA]</scope>
    <source>
        <strain evidence="5 6">ATCC 27465</strain>
    </source>
</reference>
<dbReference type="EMBL" id="JACHJD010000004">
    <property type="protein sequence ID" value="MBB5103516.1"/>
    <property type="molecule type" value="Genomic_DNA"/>
</dbReference>
<dbReference type="InterPro" id="IPR054547">
    <property type="entry name" value="NNH1"/>
</dbReference>
<dbReference type="AlphaFoldDB" id="A0A5P2X8P0"/>
<evidence type="ECO:0000313" key="7">
    <source>
        <dbReference type="Proteomes" id="UP000549009"/>
    </source>
</evidence>
<dbReference type="Pfam" id="PF05729">
    <property type="entry name" value="NACHT"/>
    <property type="match status" value="1"/>
</dbReference>
<dbReference type="Proteomes" id="UP000326505">
    <property type="component" value="Chromosome"/>
</dbReference>
<dbReference type="Gene3D" id="3.40.50.300">
    <property type="entry name" value="P-loop containing nucleotide triphosphate hydrolases"/>
    <property type="match status" value="1"/>
</dbReference>
<evidence type="ECO:0000256" key="2">
    <source>
        <dbReference type="ARBA" id="ARBA00022840"/>
    </source>
</evidence>
<sequence length="1018" mass="111570">MDPLLLGTRLASSALTPLVRKLFVREGPGAGLADRPVRLSALVSFRGEKRALDERDVRKLAGQLVRRAVESPGEPPFPADEETAVTDALASRLLALGDLDMDDVQAVRLGHRTLARKLHTHAPGLSTDATVFLDSVTEWACVHILHFFTQRSTFTARTLVEQSRSQAELIVKIDELIRRNPRPSAQDASFERRYLPYVADKHNHLTIYGIDLRESPDRWPLEVAYLTLEATTYEEYSVGDHMGAALVTVPLSAAATFTGRPRVLLRGEAGSGKTTLVQWLAVSAAHEGTRVPFVLPLRTLVRAPALPGPGAFLTAVSCPLGAPDGWAERVLAAGRGLVMVDGIDEVPAADRARTRDWLLDLTRAYPDNRWLVTTRPTAVRPTWLAEQGFHELTLAPMKRADVATFVRRWHTAADARDYEDRLLTALRGKRDLARMATNPLMCGLMCALHRERRGFLPQGRKELYDAALSMLLTRRDRERGMGGTADGIELGEEAKLELLQSLAYSLILSGRTEMDQDGAVLLLERALPTVASAAAQGDADAVFRHLLLRSGLLREPGPGVVDFVHRTFQDYLGARAAVSDGHLDALVSHAGDTGWEDVIRMAVAHARPRERAALLRKLLAADGSARVGLLALACLEDATTLDPAVHKEVETRAAGLIPPRTAAEARVLAEAGPLALELLPGPEGLSDDEALGVVVTAGLVGDEFALPVLKRFRTHADTRVCSQLNSAWIQFDTEEYADEVLAHVSPDELYFTARSRAQAQALRRIGPFARMSISGAYTAEELLAFVDPDVLTRLTVFDNPMLNDLSPFTRLRRLRQLTVSNCPTPIDLAPMASLALERLYLRGTGNADSIRGLKQLRTLRVLGINYTLNGDDLTASLPTGAPLENLSLYDGALGTSGLRGLGRWPTLTYLMLAMGECEPTSADFEELAAHPSLDELLLEPPVLPYLQEAPELPRIATLRLFPLYGTEDLSHLPRVFPGVREVVITPAGQRYFPADRYEGLFPHARVEVRKTFWNTSTS</sequence>
<keyword evidence="2 4" id="KW-0067">ATP-binding</keyword>
<organism evidence="5 6">
    <name type="scientific">Streptomyces spectabilis</name>
    <dbReference type="NCBI Taxonomy" id="68270"/>
    <lineage>
        <taxon>Bacteria</taxon>
        <taxon>Bacillati</taxon>
        <taxon>Actinomycetota</taxon>
        <taxon>Actinomycetes</taxon>
        <taxon>Kitasatosporales</taxon>
        <taxon>Streptomycetaceae</taxon>
        <taxon>Streptomyces</taxon>
    </lineage>
</organism>
<dbReference type="SUPFAM" id="SSF52047">
    <property type="entry name" value="RNI-like"/>
    <property type="match status" value="1"/>
</dbReference>
<dbReference type="PANTHER" id="PTHR46844:SF1">
    <property type="entry name" value="SLR5058 PROTEIN"/>
    <property type="match status" value="1"/>
</dbReference>
<dbReference type="InterPro" id="IPR007111">
    <property type="entry name" value="NACHT_NTPase"/>
</dbReference>
<name>A0A5P2X8P0_STRST</name>
<accession>A0A5P2X8P0</accession>
<protein>
    <submittedName>
        <fullName evidence="4">Energy-coupling factor transporter ATP-binding protein EcfA2</fullName>
    </submittedName>
    <submittedName>
        <fullName evidence="5">NACHT domain-containing protein</fullName>
    </submittedName>
</protein>
<dbReference type="EMBL" id="CP023690">
    <property type="protein sequence ID" value="QEV61357.1"/>
    <property type="molecule type" value="Genomic_DNA"/>
</dbReference>
<dbReference type="GO" id="GO:0005524">
    <property type="term" value="F:ATP binding"/>
    <property type="evidence" value="ECO:0007669"/>
    <property type="project" value="UniProtKB-KW"/>
</dbReference>
<dbReference type="Proteomes" id="UP000549009">
    <property type="component" value="Unassembled WGS sequence"/>
</dbReference>
<proteinExistence type="predicted"/>
<gene>
    <name evidence="5" type="ORF">CP982_23805</name>
    <name evidence="4" type="ORF">FHS40_002578</name>
</gene>
<dbReference type="PANTHER" id="PTHR46844">
    <property type="entry name" value="SLR5058 PROTEIN"/>
    <property type="match status" value="1"/>
</dbReference>
<dbReference type="InterPro" id="IPR027417">
    <property type="entry name" value="P-loop_NTPase"/>
</dbReference>
<evidence type="ECO:0000313" key="5">
    <source>
        <dbReference type="EMBL" id="QEV61357.1"/>
    </source>
</evidence>
<dbReference type="Gene3D" id="3.80.10.10">
    <property type="entry name" value="Ribonuclease Inhibitor"/>
    <property type="match status" value="1"/>
</dbReference>
<feature type="domain" description="NACHT" evidence="3">
    <location>
        <begin position="261"/>
        <end position="579"/>
    </location>
</feature>
<keyword evidence="7" id="KW-1185">Reference proteome</keyword>
<reference evidence="4 7" key="2">
    <citation type="submission" date="2020-08" db="EMBL/GenBank/DDBJ databases">
        <title>Genomic Encyclopedia of Type Strains, Phase III (KMG-III): the genomes of soil and plant-associated and newly described type strains.</title>
        <authorList>
            <person name="Whitman W."/>
        </authorList>
    </citation>
    <scope>NUCLEOTIDE SEQUENCE [LARGE SCALE GENOMIC DNA]</scope>
    <source>
        <strain evidence="4 7">CECT 3146</strain>
    </source>
</reference>